<dbReference type="EMBL" id="CP000383">
    <property type="protein sequence ID" value="ABG57533.1"/>
    <property type="molecule type" value="Genomic_DNA"/>
</dbReference>
<dbReference type="InterPro" id="IPR013749">
    <property type="entry name" value="PM/HMP-P_kinase-1"/>
</dbReference>
<feature type="domain" description="Pyridoxamine kinase/Phosphomethylpyrimidine kinase" evidence="3">
    <location>
        <begin position="17"/>
        <end position="236"/>
    </location>
</feature>
<protein>
    <recommendedName>
        <fullName evidence="2">hydroxymethylpyrimidine kinase</fullName>
        <ecNumber evidence="2">2.7.1.49</ecNumber>
    </recommendedName>
</protein>
<keyword evidence="4" id="KW-0418">Kinase</keyword>
<dbReference type="Gene3D" id="3.40.1190.20">
    <property type="match status" value="1"/>
</dbReference>
<dbReference type="SUPFAM" id="SSF53613">
    <property type="entry name" value="Ribokinase-like"/>
    <property type="match status" value="1"/>
</dbReference>
<sequence>MYAPLEKPYVLSIAGLDPTAGAGILADVKTFTATGSYGFAVATCLTAQTEDTCEHVQWFSVKEITTQLKPLLENYPIAVTKLGAMKDLVMTEALIDFVLEYNPDMKFVLDPILSTSSGKEFMKLNADIKELLSKVYLLTPNYPEIQMLTENQNALEAAMVLSMHTNVYLKGGHSNEEILVDRLFVEGVMTEFPKQRNAIAKKHGSGCVLSSSIASFLAQGKSLAEASEEAAKYMCGFFSSTETKLGIHQ</sequence>
<dbReference type="Proteomes" id="UP000001822">
    <property type="component" value="Chromosome"/>
</dbReference>
<dbReference type="GO" id="GO:0008902">
    <property type="term" value="F:hydroxymethylpyrimidine kinase activity"/>
    <property type="evidence" value="ECO:0007669"/>
    <property type="project" value="UniProtKB-EC"/>
</dbReference>
<keyword evidence="5" id="KW-1185">Reference proteome</keyword>
<dbReference type="OrthoDB" id="9810880at2"/>
<reference evidence="4 5" key="1">
    <citation type="journal article" date="2007" name="Appl. Environ. Microbiol.">
        <title>Genome sequence of the cellulolytic gliding bacterium Cytophaga hutchinsonii.</title>
        <authorList>
            <person name="Xie G."/>
            <person name="Bruce D.C."/>
            <person name="Challacombe J.F."/>
            <person name="Chertkov O."/>
            <person name="Detter J.C."/>
            <person name="Gilna P."/>
            <person name="Han C.S."/>
            <person name="Lucas S."/>
            <person name="Misra M."/>
            <person name="Myers G.L."/>
            <person name="Richardson P."/>
            <person name="Tapia R."/>
            <person name="Thayer N."/>
            <person name="Thompson L.S."/>
            <person name="Brettin T.S."/>
            <person name="Henrissat B."/>
            <person name="Wilson D.B."/>
            <person name="McBride M.J."/>
        </authorList>
    </citation>
    <scope>NUCLEOTIDE SEQUENCE [LARGE SCALE GENOMIC DNA]</scope>
    <source>
        <strain evidence="5">ATCC 33406 / DSM 1761 / CIP 103989 / NBRC 15051 / NCIMB 9469 / D465</strain>
    </source>
</reference>
<dbReference type="PANTHER" id="PTHR20858">
    <property type="entry name" value="PHOSPHOMETHYLPYRIMIDINE KINASE"/>
    <property type="match status" value="1"/>
</dbReference>
<dbReference type="CDD" id="cd01169">
    <property type="entry name" value="HMPP_kinase"/>
    <property type="match status" value="1"/>
</dbReference>
<comment type="pathway">
    <text evidence="1">Cofactor biosynthesis; thiamine diphosphate biosynthesis.</text>
</comment>
<keyword evidence="4" id="KW-0808">Transferase</keyword>
<evidence type="ECO:0000313" key="5">
    <source>
        <dbReference type="Proteomes" id="UP000001822"/>
    </source>
</evidence>
<dbReference type="AlphaFoldDB" id="A0A6N4SMN3"/>
<dbReference type="InterPro" id="IPR004399">
    <property type="entry name" value="HMP/HMP-P_kinase_dom"/>
</dbReference>
<evidence type="ECO:0000313" key="4">
    <source>
        <dbReference type="EMBL" id="ABG57533.1"/>
    </source>
</evidence>
<dbReference type="KEGG" id="chu:CHU_0241"/>
<evidence type="ECO:0000256" key="2">
    <source>
        <dbReference type="ARBA" id="ARBA00012135"/>
    </source>
</evidence>
<dbReference type="RefSeq" id="WP_011583649.1">
    <property type="nucleotide sequence ID" value="NC_008255.1"/>
</dbReference>
<name>A0A6N4SMN3_CYTH3</name>
<dbReference type="PANTHER" id="PTHR20858:SF17">
    <property type="entry name" value="HYDROXYMETHYLPYRIMIDINE_PHOSPHOMETHYLPYRIMIDINE KINASE THI20-RELATED"/>
    <property type="match status" value="1"/>
</dbReference>
<proteinExistence type="predicted"/>
<accession>A0A6N4SMN3</accession>
<dbReference type="GO" id="GO:0009228">
    <property type="term" value="P:thiamine biosynthetic process"/>
    <property type="evidence" value="ECO:0007669"/>
    <property type="project" value="InterPro"/>
</dbReference>
<dbReference type="EC" id="2.7.1.49" evidence="2"/>
<gene>
    <name evidence="4" type="primary">thiD</name>
    <name evidence="4" type="ordered locus">CHU_0241</name>
</gene>
<evidence type="ECO:0000259" key="3">
    <source>
        <dbReference type="Pfam" id="PF08543"/>
    </source>
</evidence>
<organism evidence="4 5">
    <name type="scientific">Cytophaga hutchinsonii (strain ATCC 33406 / DSM 1761 / CIP 103989 / NBRC 15051 / NCIMB 9469 / D465)</name>
    <dbReference type="NCBI Taxonomy" id="269798"/>
    <lineage>
        <taxon>Bacteria</taxon>
        <taxon>Pseudomonadati</taxon>
        <taxon>Bacteroidota</taxon>
        <taxon>Cytophagia</taxon>
        <taxon>Cytophagales</taxon>
        <taxon>Cytophagaceae</taxon>
        <taxon>Cytophaga</taxon>
    </lineage>
</organism>
<dbReference type="Pfam" id="PF08543">
    <property type="entry name" value="Phos_pyr_kin"/>
    <property type="match status" value="1"/>
</dbReference>
<dbReference type="GO" id="GO:0005829">
    <property type="term" value="C:cytosol"/>
    <property type="evidence" value="ECO:0007669"/>
    <property type="project" value="TreeGrafter"/>
</dbReference>
<dbReference type="GO" id="GO:0008972">
    <property type="term" value="F:phosphomethylpyrimidine kinase activity"/>
    <property type="evidence" value="ECO:0007669"/>
    <property type="project" value="InterPro"/>
</dbReference>
<evidence type="ECO:0000256" key="1">
    <source>
        <dbReference type="ARBA" id="ARBA00004948"/>
    </source>
</evidence>
<dbReference type="InterPro" id="IPR029056">
    <property type="entry name" value="Ribokinase-like"/>
</dbReference>